<feature type="domain" description="Ig-like" evidence="6">
    <location>
        <begin position="24"/>
        <end position="94"/>
    </location>
</feature>
<feature type="compositionally biased region" description="Polar residues" evidence="5">
    <location>
        <begin position="125"/>
        <end position="135"/>
    </location>
</feature>
<evidence type="ECO:0000256" key="3">
    <source>
        <dbReference type="ARBA" id="ARBA00023157"/>
    </source>
</evidence>
<keyword evidence="7" id="KW-0808">Transferase</keyword>
<organism evidence="7 8">
    <name type="scientific">Elysia marginata</name>
    <dbReference type="NCBI Taxonomy" id="1093978"/>
    <lineage>
        <taxon>Eukaryota</taxon>
        <taxon>Metazoa</taxon>
        <taxon>Spiralia</taxon>
        <taxon>Lophotrochozoa</taxon>
        <taxon>Mollusca</taxon>
        <taxon>Gastropoda</taxon>
        <taxon>Heterobranchia</taxon>
        <taxon>Euthyneura</taxon>
        <taxon>Panpulmonata</taxon>
        <taxon>Sacoglossa</taxon>
        <taxon>Placobranchoidea</taxon>
        <taxon>Plakobranchidae</taxon>
        <taxon>Elysia</taxon>
    </lineage>
</organism>
<reference evidence="7 8" key="1">
    <citation type="journal article" date="2021" name="Elife">
        <title>Chloroplast acquisition without the gene transfer in kleptoplastic sea slugs, Plakobranchus ocellatus.</title>
        <authorList>
            <person name="Maeda T."/>
            <person name="Takahashi S."/>
            <person name="Yoshida T."/>
            <person name="Shimamura S."/>
            <person name="Takaki Y."/>
            <person name="Nagai Y."/>
            <person name="Toyoda A."/>
            <person name="Suzuki Y."/>
            <person name="Arimoto A."/>
            <person name="Ishii H."/>
            <person name="Satoh N."/>
            <person name="Nishiyama T."/>
            <person name="Hasebe M."/>
            <person name="Maruyama T."/>
            <person name="Minagawa J."/>
            <person name="Obokata J."/>
            <person name="Shigenobu S."/>
        </authorList>
    </citation>
    <scope>NUCLEOTIDE SEQUENCE [LARGE SCALE GENOMIC DNA]</scope>
</reference>
<feature type="region of interest" description="Disordered" evidence="5">
    <location>
        <begin position="263"/>
        <end position="293"/>
    </location>
</feature>
<feature type="domain" description="Ig-like" evidence="6">
    <location>
        <begin position="522"/>
        <end position="612"/>
    </location>
</feature>
<protein>
    <submittedName>
        <fullName evidence="7">Myosin light chain kinase, smooth muscle</fullName>
    </submittedName>
</protein>
<feature type="region of interest" description="Disordered" evidence="5">
    <location>
        <begin position="403"/>
        <end position="424"/>
    </location>
</feature>
<dbReference type="GO" id="GO:0016301">
    <property type="term" value="F:kinase activity"/>
    <property type="evidence" value="ECO:0007669"/>
    <property type="project" value="UniProtKB-KW"/>
</dbReference>
<dbReference type="SMART" id="SM00409">
    <property type="entry name" value="IG"/>
    <property type="match status" value="2"/>
</dbReference>
<keyword evidence="8" id="KW-1185">Reference proteome</keyword>
<gene>
    <name evidence="7" type="ORF">ElyMa_005776800</name>
</gene>
<keyword evidence="7" id="KW-0418">Kinase</keyword>
<keyword evidence="3" id="KW-1015">Disulfide bond</keyword>
<proteinExistence type="predicted"/>
<feature type="region of interest" description="Disordered" evidence="5">
    <location>
        <begin position="125"/>
        <end position="145"/>
    </location>
</feature>
<dbReference type="FunFam" id="2.60.40.10:FF:000425">
    <property type="entry name" value="Myosin light chain kinase"/>
    <property type="match status" value="1"/>
</dbReference>
<dbReference type="SUPFAM" id="SSF48726">
    <property type="entry name" value="Immunoglobulin"/>
    <property type="match status" value="2"/>
</dbReference>
<evidence type="ECO:0000256" key="5">
    <source>
        <dbReference type="SAM" id="MobiDB-lite"/>
    </source>
</evidence>
<dbReference type="GO" id="GO:0005737">
    <property type="term" value="C:cytoplasm"/>
    <property type="evidence" value="ECO:0007669"/>
    <property type="project" value="UniProtKB-SubCell"/>
</dbReference>
<name>A0AAV4FSX2_9GAST</name>
<feature type="region of interest" description="Disordered" evidence="5">
    <location>
        <begin position="361"/>
        <end position="388"/>
    </location>
</feature>
<feature type="region of interest" description="Disordered" evidence="5">
    <location>
        <begin position="564"/>
        <end position="594"/>
    </location>
</feature>
<dbReference type="AlphaFoldDB" id="A0AAV4FSX2"/>
<dbReference type="InterPro" id="IPR013098">
    <property type="entry name" value="Ig_I-set"/>
</dbReference>
<dbReference type="PROSITE" id="PS50835">
    <property type="entry name" value="IG_LIKE"/>
    <property type="match status" value="2"/>
</dbReference>
<accession>A0AAV4FSX2</accession>
<dbReference type="InterPro" id="IPR003599">
    <property type="entry name" value="Ig_sub"/>
</dbReference>
<feature type="compositionally biased region" description="Basic and acidic residues" evidence="5">
    <location>
        <begin position="576"/>
        <end position="587"/>
    </location>
</feature>
<feature type="region of interest" description="Disordered" evidence="5">
    <location>
        <begin position="622"/>
        <end position="678"/>
    </location>
</feature>
<feature type="compositionally biased region" description="Basic and acidic residues" evidence="5">
    <location>
        <begin position="263"/>
        <end position="275"/>
    </location>
</feature>
<keyword evidence="4" id="KW-0393">Immunoglobulin domain</keyword>
<evidence type="ECO:0000313" key="8">
    <source>
        <dbReference type="Proteomes" id="UP000762676"/>
    </source>
</evidence>
<dbReference type="InterPro" id="IPR003598">
    <property type="entry name" value="Ig_sub2"/>
</dbReference>
<evidence type="ECO:0000256" key="2">
    <source>
        <dbReference type="ARBA" id="ARBA00022490"/>
    </source>
</evidence>
<dbReference type="FunFam" id="2.60.40.10:FF:000032">
    <property type="entry name" value="palladin isoform X1"/>
    <property type="match status" value="1"/>
</dbReference>
<dbReference type="InterPro" id="IPR013783">
    <property type="entry name" value="Ig-like_fold"/>
</dbReference>
<keyword evidence="2" id="KW-0963">Cytoplasm</keyword>
<dbReference type="Gene3D" id="2.60.40.10">
    <property type="entry name" value="Immunoglobulins"/>
    <property type="match status" value="2"/>
</dbReference>
<dbReference type="InterPro" id="IPR007110">
    <property type="entry name" value="Ig-like_dom"/>
</dbReference>
<comment type="subcellular location">
    <subcellularLocation>
        <location evidence="1">Cytoplasm</location>
    </subcellularLocation>
</comment>
<evidence type="ECO:0000313" key="7">
    <source>
        <dbReference type="EMBL" id="GFR75456.1"/>
    </source>
</evidence>
<feature type="compositionally biased region" description="Polar residues" evidence="5">
    <location>
        <begin position="622"/>
        <end position="635"/>
    </location>
</feature>
<dbReference type="Pfam" id="PF07679">
    <property type="entry name" value="I-set"/>
    <property type="match status" value="2"/>
</dbReference>
<sequence>MACTTNEIGIMDFAHAQTAGTHLFQCVVQGEPLPSIRWVKDGEAIQDDPRFLFDLSEDGVVSMVIRDVTTSDSGHYQCIAENSEGFAVSSSHLVVKGLKDGKPESPCVSMQLMDVDNSSIPELALSSTSPVSQPMPSAPYGDKGSSIPELALSSTTPVSQTMPSAPYEEENVRSMNMTQTTQNDSVYLNNLESETTQEDRRSSSVDGIFVQSRLAYGNDEPKDTLPLSLSKEDTAMNKEDCEQQSSSVLETNTTWVDYLESRAENQPEGRRHGEQVDSSAAVNTENRETVPRSETQLNNFQSDTDEAYFESQNQLPTLRLTTVRHDDSFCQTRRERLLGETQETPNSQTNYSEVECIRKERKEKSDANHQSSVATRHEDQDQGILETSASNNNQTIRTITGPVRKTHDCGTKSTSNQAQDQEHQPIPIEREYSNPLPAEQALSIPVAQISRQLTSLGLSTIEILESGEGEEVTGNTSYTISGTELAGQTTQDDGVFSITDVVRAALEDGTLQLSFTATMQIPQFVQPPSDVTVSTSDTIVLTCVVRGYPELNVTWTKEEDRSELKAGDRVTQSRQGDVHRLEIRSADPSDSGQYICTASNSEGHVIATVTVTVEGFGSSVDDLSSSTNVSLSDQAPSERLSKHRSAETEQICSGDSSHKDSETADVDENGEQADEDQGAVGGQLVQGVGHSVLGPQEDSRTLRYAKLVGMAAAFSLAALGVNKVFDMLHK</sequence>
<dbReference type="PANTHER" id="PTHR10075:SF14">
    <property type="entry name" value="CELL ADHESION MOLECULE DSCAM2-RELATED"/>
    <property type="match status" value="1"/>
</dbReference>
<dbReference type="EMBL" id="BMAT01011593">
    <property type="protein sequence ID" value="GFR75456.1"/>
    <property type="molecule type" value="Genomic_DNA"/>
</dbReference>
<dbReference type="InterPro" id="IPR036179">
    <property type="entry name" value="Ig-like_dom_sf"/>
</dbReference>
<feature type="compositionally biased region" description="Acidic residues" evidence="5">
    <location>
        <begin position="663"/>
        <end position="677"/>
    </location>
</feature>
<evidence type="ECO:0000256" key="1">
    <source>
        <dbReference type="ARBA" id="ARBA00004496"/>
    </source>
</evidence>
<dbReference type="Proteomes" id="UP000762676">
    <property type="component" value="Unassembled WGS sequence"/>
</dbReference>
<evidence type="ECO:0000259" key="6">
    <source>
        <dbReference type="PROSITE" id="PS50835"/>
    </source>
</evidence>
<comment type="caution">
    <text evidence="7">The sequence shown here is derived from an EMBL/GenBank/DDBJ whole genome shotgun (WGS) entry which is preliminary data.</text>
</comment>
<dbReference type="PANTHER" id="PTHR10075">
    <property type="entry name" value="BASIGIN RELATED"/>
    <property type="match status" value="1"/>
</dbReference>
<dbReference type="SMART" id="SM00408">
    <property type="entry name" value="IGc2"/>
    <property type="match status" value="2"/>
</dbReference>
<evidence type="ECO:0000256" key="4">
    <source>
        <dbReference type="ARBA" id="ARBA00023319"/>
    </source>
</evidence>